<keyword evidence="12" id="KW-1207">Sterol metabolism</keyword>
<accession>A0A2V0P8J9</accession>
<keyword evidence="5" id="KW-0521">NADP</keyword>
<evidence type="ECO:0000256" key="10">
    <source>
        <dbReference type="ARBA" id="ARBA00023098"/>
    </source>
</evidence>
<dbReference type="Pfam" id="PF01222">
    <property type="entry name" value="ERG4_ERG24"/>
    <property type="match status" value="1"/>
</dbReference>
<keyword evidence="6" id="KW-0752">Steroid biosynthesis</keyword>
<evidence type="ECO:0000256" key="4">
    <source>
        <dbReference type="ARBA" id="ARBA00022692"/>
    </source>
</evidence>
<evidence type="ECO:0000256" key="6">
    <source>
        <dbReference type="ARBA" id="ARBA00022955"/>
    </source>
</evidence>
<comment type="subcellular location">
    <subcellularLocation>
        <location evidence="1">Membrane</location>
        <topology evidence="1">Multi-pass membrane protein</topology>
    </subcellularLocation>
</comment>
<dbReference type="GO" id="GO:0016129">
    <property type="term" value="P:phytosteroid biosynthetic process"/>
    <property type="evidence" value="ECO:0007669"/>
    <property type="project" value="UniProtKB-ARBA"/>
</dbReference>
<keyword evidence="13" id="KW-0753">Steroid metabolism</keyword>
<comment type="caution">
    <text evidence="20">The sequence shown here is derived from an EMBL/GenBank/DDBJ whole genome shotgun (WGS) entry which is preliminary data.</text>
</comment>
<keyword evidence="3" id="KW-0444">Lipid biosynthesis</keyword>
<dbReference type="FunFam" id="1.20.120.1630:FF:000009">
    <property type="entry name" value="C-14 sterol reductase"/>
    <property type="match status" value="1"/>
</dbReference>
<keyword evidence="21" id="KW-1185">Reference proteome</keyword>
<feature type="transmembrane region" description="Helical" evidence="19">
    <location>
        <begin position="307"/>
        <end position="326"/>
    </location>
</feature>
<protein>
    <recommendedName>
        <fullName evidence="16">Delta(14)-sterol reductase ERG24</fullName>
    </recommendedName>
    <alternativeName>
        <fullName evidence="18">C-14 sterol reductase ERG24</fullName>
    </alternativeName>
    <alternativeName>
        <fullName evidence="17">Sterol C14-reductase ERG24</fullName>
    </alternativeName>
</protein>
<sequence length="443" mass="47812">MAKHKGVEPAPGGQHGQQHFEFFGPHGTAALLVALPLTVLALPWACNERGCLKLLPKPWVPGFAPGQPLYTHAALAAAAGWFALVLALHVLLPGARARGVALPDGSRLTYKLNAFPVFLLTYGAALALGNFGLGAIDLAWAADNFLPLTTAAIALSSALAVAVYAASFLPDPSTRGRRLLSAHGASGYLAYDFWMGRELNPRWLGGALDVKEFCELYPGMIGWALLNLAFAAAQARDHGRVGAGMLLVNAFQLWYVADGLANERAILTTMDITTDGFGFMLAFGDLAWVPFTFTTQARFLASHPQPLGAAGVAAVLAVQATGYLIFRGANGQKDAFRRDPSHPSVSHLESMPTARGTRLITSGWWGAARHINYLGDWIMGFAWCMPTGLAGAAAVVPFFYCIYFAALLAHRERRDEAACRAKYGADWERYCRIVPWRIIPRVY</sequence>
<evidence type="ECO:0000313" key="20">
    <source>
        <dbReference type="EMBL" id="GBF96191.1"/>
    </source>
</evidence>
<feature type="transmembrane region" description="Helical" evidence="19">
    <location>
        <begin position="380"/>
        <end position="406"/>
    </location>
</feature>
<evidence type="ECO:0000256" key="17">
    <source>
        <dbReference type="ARBA" id="ARBA00077841"/>
    </source>
</evidence>
<evidence type="ECO:0000256" key="19">
    <source>
        <dbReference type="SAM" id="Phobius"/>
    </source>
</evidence>
<keyword evidence="10" id="KW-0443">Lipid metabolism</keyword>
<dbReference type="Proteomes" id="UP000247498">
    <property type="component" value="Unassembled WGS sequence"/>
</dbReference>
<keyword evidence="9" id="KW-0756">Sterol biosynthesis</keyword>
<dbReference type="AlphaFoldDB" id="A0A2V0P8J9"/>
<keyword evidence="7 19" id="KW-1133">Transmembrane helix</keyword>
<organism evidence="20 21">
    <name type="scientific">Raphidocelis subcapitata</name>
    <dbReference type="NCBI Taxonomy" id="307507"/>
    <lineage>
        <taxon>Eukaryota</taxon>
        <taxon>Viridiplantae</taxon>
        <taxon>Chlorophyta</taxon>
        <taxon>core chlorophytes</taxon>
        <taxon>Chlorophyceae</taxon>
        <taxon>CS clade</taxon>
        <taxon>Sphaeropleales</taxon>
        <taxon>Selenastraceae</taxon>
        <taxon>Raphidocelis</taxon>
    </lineage>
</organism>
<evidence type="ECO:0000256" key="18">
    <source>
        <dbReference type="ARBA" id="ARBA00083315"/>
    </source>
</evidence>
<name>A0A2V0P8J9_9CHLO</name>
<dbReference type="InParanoid" id="A0A2V0P8J9"/>
<comment type="pathway">
    <text evidence="15">Steroid biosynthesis; zymosterol biosynthesis; zymosterol from lanosterol: step 2/6.</text>
</comment>
<evidence type="ECO:0000256" key="3">
    <source>
        <dbReference type="ARBA" id="ARBA00022516"/>
    </source>
</evidence>
<feature type="transmembrane region" description="Helical" evidence="19">
    <location>
        <begin position="69"/>
        <end position="92"/>
    </location>
</feature>
<evidence type="ECO:0000256" key="1">
    <source>
        <dbReference type="ARBA" id="ARBA00004141"/>
    </source>
</evidence>
<evidence type="ECO:0000256" key="12">
    <source>
        <dbReference type="ARBA" id="ARBA00023166"/>
    </source>
</evidence>
<evidence type="ECO:0000256" key="9">
    <source>
        <dbReference type="ARBA" id="ARBA00023011"/>
    </source>
</evidence>
<dbReference type="PANTHER" id="PTHR21257:SF52">
    <property type="entry name" value="DELTA(14)-STEROL REDUCTASE TM7SF2"/>
    <property type="match status" value="1"/>
</dbReference>
<reference evidence="20 21" key="1">
    <citation type="journal article" date="2018" name="Sci. Rep.">
        <title>Raphidocelis subcapitata (=Pseudokirchneriella subcapitata) provides an insight into genome evolution and environmental adaptations in the Sphaeropleales.</title>
        <authorList>
            <person name="Suzuki S."/>
            <person name="Yamaguchi H."/>
            <person name="Nakajima N."/>
            <person name="Kawachi M."/>
        </authorList>
    </citation>
    <scope>NUCLEOTIDE SEQUENCE [LARGE SCALE GENOMIC DNA]</scope>
    <source>
        <strain evidence="20 21">NIES-35</strain>
    </source>
</reference>
<proteinExistence type="inferred from homology"/>
<dbReference type="GO" id="GO:0005789">
    <property type="term" value="C:endoplasmic reticulum membrane"/>
    <property type="evidence" value="ECO:0007669"/>
    <property type="project" value="TreeGrafter"/>
</dbReference>
<dbReference type="GO" id="GO:0050613">
    <property type="term" value="F:Delta14-sterol reductase activity"/>
    <property type="evidence" value="ECO:0007669"/>
    <property type="project" value="UniProtKB-EC"/>
</dbReference>
<dbReference type="InterPro" id="IPR001171">
    <property type="entry name" value="ERG24_DHCR-like"/>
</dbReference>
<dbReference type="OrthoDB" id="5326588at2759"/>
<evidence type="ECO:0000256" key="13">
    <source>
        <dbReference type="ARBA" id="ARBA00023221"/>
    </source>
</evidence>
<evidence type="ECO:0000256" key="7">
    <source>
        <dbReference type="ARBA" id="ARBA00022989"/>
    </source>
</evidence>
<dbReference type="Gene3D" id="1.20.120.1630">
    <property type="match status" value="1"/>
</dbReference>
<evidence type="ECO:0000256" key="15">
    <source>
        <dbReference type="ARBA" id="ARBA00060638"/>
    </source>
</evidence>
<evidence type="ECO:0000256" key="14">
    <source>
        <dbReference type="ARBA" id="ARBA00052254"/>
    </source>
</evidence>
<evidence type="ECO:0000256" key="16">
    <source>
        <dbReference type="ARBA" id="ARBA00074394"/>
    </source>
</evidence>
<evidence type="ECO:0000256" key="11">
    <source>
        <dbReference type="ARBA" id="ARBA00023136"/>
    </source>
</evidence>
<dbReference type="PANTHER" id="PTHR21257">
    <property type="entry name" value="DELTA(14)-STEROL REDUCTASE"/>
    <property type="match status" value="1"/>
</dbReference>
<keyword evidence="4 19" id="KW-0812">Transmembrane</keyword>
<comment type="similarity">
    <text evidence="2">Belongs to the ERG4/ERG24 family.</text>
</comment>
<dbReference type="STRING" id="307507.A0A2V0P8J9"/>
<keyword evidence="8" id="KW-0560">Oxidoreductase</keyword>
<feature type="transmembrane region" description="Helical" evidence="19">
    <location>
        <begin position="145"/>
        <end position="167"/>
    </location>
</feature>
<evidence type="ECO:0000256" key="5">
    <source>
        <dbReference type="ARBA" id="ARBA00022857"/>
    </source>
</evidence>
<evidence type="ECO:0000256" key="8">
    <source>
        <dbReference type="ARBA" id="ARBA00023002"/>
    </source>
</evidence>
<feature type="transmembrane region" description="Helical" evidence="19">
    <location>
        <begin position="240"/>
        <end position="257"/>
    </location>
</feature>
<dbReference type="GO" id="GO:1902652">
    <property type="term" value="P:secondary alcohol metabolic process"/>
    <property type="evidence" value="ECO:0007669"/>
    <property type="project" value="UniProtKB-ARBA"/>
</dbReference>
<dbReference type="EMBL" id="BDRX01000076">
    <property type="protein sequence ID" value="GBF96191.1"/>
    <property type="molecule type" value="Genomic_DNA"/>
</dbReference>
<gene>
    <name evidence="20" type="ORF">Rsub_08736</name>
</gene>
<evidence type="ECO:0000256" key="2">
    <source>
        <dbReference type="ARBA" id="ARBA00005402"/>
    </source>
</evidence>
<dbReference type="GO" id="GO:0046165">
    <property type="term" value="P:alcohol biosynthetic process"/>
    <property type="evidence" value="ECO:0007669"/>
    <property type="project" value="UniProtKB-ARBA"/>
</dbReference>
<feature type="transmembrane region" description="Helical" evidence="19">
    <location>
        <begin position="112"/>
        <end position="133"/>
    </location>
</feature>
<evidence type="ECO:0000313" key="21">
    <source>
        <dbReference type="Proteomes" id="UP000247498"/>
    </source>
</evidence>
<dbReference type="GO" id="GO:0016126">
    <property type="term" value="P:sterol biosynthetic process"/>
    <property type="evidence" value="ECO:0007669"/>
    <property type="project" value="UniProtKB-KW"/>
</dbReference>
<dbReference type="FunCoup" id="A0A2V0P8J9">
    <property type="interactions" value="1386"/>
</dbReference>
<comment type="catalytic activity">
    <reaction evidence="14">
        <text>4,4-dimethyl-5alpha-cholesta-8,24-dien-3beta-ol + NADP(+) = 4,4-dimethyl-5alpha-cholesta-8,14,24-trien-3beta-ol + NADPH + H(+)</text>
        <dbReference type="Rhea" id="RHEA:18561"/>
        <dbReference type="ChEBI" id="CHEBI:15378"/>
        <dbReference type="ChEBI" id="CHEBI:17813"/>
        <dbReference type="ChEBI" id="CHEBI:18364"/>
        <dbReference type="ChEBI" id="CHEBI:57783"/>
        <dbReference type="ChEBI" id="CHEBI:58349"/>
        <dbReference type="EC" id="1.3.1.70"/>
    </reaction>
    <physiologicalReaction direction="right-to-left" evidence="14">
        <dbReference type="Rhea" id="RHEA:18563"/>
    </physiologicalReaction>
</comment>
<keyword evidence="11 19" id="KW-0472">Membrane</keyword>
<feature type="transmembrane region" description="Helical" evidence="19">
    <location>
        <begin position="277"/>
        <end position="295"/>
    </location>
</feature>